<feature type="non-terminal residue" evidence="3">
    <location>
        <position position="1"/>
    </location>
</feature>
<dbReference type="PANTHER" id="PTHR13255:SF0">
    <property type="entry name" value="ATAXIN-10"/>
    <property type="match status" value="1"/>
</dbReference>
<feature type="compositionally biased region" description="Basic and acidic residues" evidence="2">
    <location>
        <begin position="230"/>
        <end position="241"/>
    </location>
</feature>
<name>A0A9N9J3J8_9GLOM</name>
<comment type="similarity">
    <text evidence="1">Belongs to the ataxin-10 family.</text>
</comment>
<dbReference type="AlphaFoldDB" id="A0A9N9J3J8"/>
<comment type="caution">
    <text evidence="3">The sequence shown here is derived from an EMBL/GenBank/DDBJ whole genome shotgun (WGS) entry which is preliminary data.</text>
</comment>
<evidence type="ECO:0000256" key="1">
    <source>
        <dbReference type="ARBA" id="ARBA00008384"/>
    </source>
</evidence>
<feature type="non-terminal residue" evidence="3">
    <location>
        <position position="247"/>
    </location>
</feature>
<dbReference type="Proteomes" id="UP000789342">
    <property type="component" value="Unassembled WGS sequence"/>
</dbReference>
<proteinExistence type="inferred from homology"/>
<accession>A0A9N9J3J8</accession>
<protein>
    <submittedName>
        <fullName evidence="3">6994_t:CDS:1</fullName>
    </submittedName>
</protein>
<dbReference type="OrthoDB" id="379794at2759"/>
<evidence type="ECO:0000256" key="2">
    <source>
        <dbReference type="SAM" id="MobiDB-lite"/>
    </source>
</evidence>
<evidence type="ECO:0000313" key="3">
    <source>
        <dbReference type="EMBL" id="CAG8760878.1"/>
    </source>
</evidence>
<sequence length="247" mass="28552">NVLATDENQKKALEREWIKPIEQILWYCLPKAKRGNDIEFIEILRSGTQALSNIITGNSFTHELIWNDLLNRSGSSDLLRALADCDDDIMLSNCLTIVHNYIYENELRSKTLINSEPGTQLLKIFLEKAETFHEDEISENFKLMYTFVFRLIDFDLFPELYDSFNQPSRRVPTQQQIILLKFLDSKFHATSDASNSCSIFLCTFLSRLFNALCPQAIYLMRQSEPTDISGEDKPQEIEDTRSTFTGL</sequence>
<dbReference type="GO" id="GO:0005829">
    <property type="term" value="C:cytosol"/>
    <property type="evidence" value="ECO:0007669"/>
    <property type="project" value="TreeGrafter"/>
</dbReference>
<organism evidence="3 4">
    <name type="scientific">Acaulospora morrowiae</name>
    <dbReference type="NCBI Taxonomy" id="94023"/>
    <lineage>
        <taxon>Eukaryota</taxon>
        <taxon>Fungi</taxon>
        <taxon>Fungi incertae sedis</taxon>
        <taxon>Mucoromycota</taxon>
        <taxon>Glomeromycotina</taxon>
        <taxon>Glomeromycetes</taxon>
        <taxon>Diversisporales</taxon>
        <taxon>Acaulosporaceae</taxon>
        <taxon>Acaulospora</taxon>
    </lineage>
</organism>
<gene>
    <name evidence="3" type="ORF">AMORRO_LOCUS15912</name>
</gene>
<dbReference type="PANTHER" id="PTHR13255">
    <property type="entry name" value="ATAXIN-10"/>
    <property type="match status" value="1"/>
</dbReference>
<evidence type="ECO:0000313" key="4">
    <source>
        <dbReference type="Proteomes" id="UP000789342"/>
    </source>
</evidence>
<dbReference type="EMBL" id="CAJVPV010040758">
    <property type="protein sequence ID" value="CAG8760878.1"/>
    <property type="molecule type" value="Genomic_DNA"/>
</dbReference>
<dbReference type="InterPro" id="IPR051374">
    <property type="entry name" value="Ataxin-10/CTR86_families"/>
</dbReference>
<keyword evidence="4" id="KW-1185">Reference proteome</keyword>
<feature type="region of interest" description="Disordered" evidence="2">
    <location>
        <begin position="226"/>
        <end position="247"/>
    </location>
</feature>
<reference evidence="3" key="1">
    <citation type="submission" date="2021-06" db="EMBL/GenBank/DDBJ databases">
        <authorList>
            <person name="Kallberg Y."/>
            <person name="Tangrot J."/>
            <person name="Rosling A."/>
        </authorList>
    </citation>
    <scope>NUCLEOTIDE SEQUENCE</scope>
    <source>
        <strain evidence="3">CL551</strain>
    </source>
</reference>